<dbReference type="GO" id="GO:0008914">
    <property type="term" value="F:leucyl-tRNA--protein transferase activity"/>
    <property type="evidence" value="ECO:0007669"/>
    <property type="project" value="UniProtKB-UniRule"/>
</dbReference>
<organism evidence="5 6">
    <name type="scientific">Sulfuriroseicoccus oceanibius</name>
    <dbReference type="NCBI Taxonomy" id="2707525"/>
    <lineage>
        <taxon>Bacteria</taxon>
        <taxon>Pseudomonadati</taxon>
        <taxon>Verrucomicrobiota</taxon>
        <taxon>Verrucomicrobiia</taxon>
        <taxon>Verrucomicrobiales</taxon>
        <taxon>Verrucomicrobiaceae</taxon>
        <taxon>Sulfuriroseicoccus</taxon>
    </lineage>
</organism>
<evidence type="ECO:0000256" key="2">
    <source>
        <dbReference type="ARBA" id="ARBA00022679"/>
    </source>
</evidence>
<dbReference type="PANTHER" id="PTHR30098:SF2">
    <property type="entry name" value="LEUCYL_PHENYLALANYL-TRNA--PROTEIN TRANSFERASE"/>
    <property type="match status" value="1"/>
</dbReference>
<comment type="subcellular location">
    <subcellularLocation>
        <location evidence="4">Cytoplasm</location>
    </subcellularLocation>
</comment>
<dbReference type="PANTHER" id="PTHR30098">
    <property type="entry name" value="LEUCYL/PHENYLALANYL-TRNA--PROTEIN TRANSFERASE"/>
    <property type="match status" value="1"/>
</dbReference>
<proteinExistence type="inferred from homology"/>
<dbReference type="Proteomes" id="UP000475117">
    <property type="component" value="Chromosome"/>
</dbReference>
<comment type="catalytic activity">
    <reaction evidence="4">
        <text>N-terminal L-arginyl-[protein] + L-leucyl-tRNA(Leu) = N-terminal L-leucyl-L-arginyl-[protein] + tRNA(Leu) + H(+)</text>
        <dbReference type="Rhea" id="RHEA:50416"/>
        <dbReference type="Rhea" id="RHEA-COMP:9613"/>
        <dbReference type="Rhea" id="RHEA-COMP:9622"/>
        <dbReference type="Rhea" id="RHEA-COMP:12672"/>
        <dbReference type="Rhea" id="RHEA-COMP:12673"/>
        <dbReference type="ChEBI" id="CHEBI:15378"/>
        <dbReference type="ChEBI" id="CHEBI:64719"/>
        <dbReference type="ChEBI" id="CHEBI:78442"/>
        <dbReference type="ChEBI" id="CHEBI:78494"/>
        <dbReference type="ChEBI" id="CHEBI:133044"/>
        <dbReference type="EC" id="2.3.2.6"/>
    </reaction>
</comment>
<evidence type="ECO:0000256" key="4">
    <source>
        <dbReference type="HAMAP-Rule" id="MF_00688"/>
    </source>
</evidence>
<dbReference type="Gene3D" id="3.40.630.70">
    <property type="entry name" value="Leucyl/phenylalanyl-tRNA-protein transferase, C-terminal domain"/>
    <property type="match status" value="1"/>
</dbReference>
<keyword evidence="3 4" id="KW-0012">Acyltransferase</keyword>
<dbReference type="Gene3D" id="3.30.70.3550">
    <property type="entry name" value="Leucyl/phenylalanyl-tRNA-protein transferase, N-terminal domain"/>
    <property type="match status" value="1"/>
</dbReference>
<reference evidence="5 6" key="1">
    <citation type="submission" date="2020-12" db="EMBL/GenBank/DDBJ databases">
        <title>Sulforoseuscoccus oceanibium gen. nov., sp. nov., a representative of the phylum Verrucomicrobia with special cytoplasmic membrane, and proposal of Sulforoseuscoccusaceae fam. nov.</title>
        <authorList>
            <person name="Xi F."/>
        </authorList>
    </citation>
    <scope>NUCLEOTIDE SEQUENCE [LARGE SCALE GENOMIC DNA]</scope>
    <source>
        <strain evidence="5 6">T37</strain>
    </source>
</reference>
<sequence length="214" mass="24005">MVACDSRGVSEFAPIGEIIDPDFLLSAYASGMFPMAMEDGHIGWFSPEMRGVIPLDEFHIPKGLRRVLKKQPFEIRVDTAFLEVIEGCAERDETWISETIVRTYWELHRLGCAHSVEAWRDGELVGGLYGVRLGSAFFGESMFSRVSEASKVSLVHLVERMRAGGFTLLDTQWSNDHLVQFGCVEMPADEYDQLLDIAVDGDADWWAIDGGRPE</sequence>
<dbReference type="InterPro" id="IPR016181">
    <property type="entry name" value="Acyl_CoA_acyltransferase"/>
</dbReference>
<keyword evidence="1 4" id="KW-0963">Cytoplasm</keyword>
<comment type="catalytic activity">
    <reaction evidence="4">
        <text>N-terminal L-lysyl-[protein] + L-leucyl-tRNA(Leu) = N-terminal L-leucyl-L-lysyl-[protein] + tRNA(Leu) + H(+)</text>
        <dbReference type="Rhea" id="RHEA:12340"/>
        <dbReference type="Rhea" id="RHEA-COMP:9613"/>
        <dbReference type="Rhea" id="RHEA-COMP:9622"/>
        <dbReference type="Rhea" id="RHEA-COMP:12670"/>
        <dbReference type="Rhea" id="RHEA-COMP:12671"/>
        <dbReference type="ChEBI" id="CHEBI:15378"/>
        <dbReference type="ChEBI" id="CHEBI:65249"/>
        <dbReference type="ChEBI" id="CHEBI:78442"/>
        <dbReference type="ChEBI" id="CHEBI:78494"/>
        <dbReference type="ChEBI" id="CHEBI:133043"/>
        <dbReference type="EC" id="2.3.2.6"/>
    </reaction>
</comment>
<comment type="function">
    <text evidence="4">Functions in the N-end rule pathway of protein degradation where it conjugates Leu, Phe and, less efficiently, Met from aminoacyl-tRNAs to the N-termini of proteins containing an N-terminal arginine or lysine.</text>
</comment>
<dbReference type="InterPro" id="IPR042221">
    <property type="entry name" value="Leu/Phe-tRNA_Trfase_N"/>
</dbReference>
<dbReference type="EC" id="2.3.2.6" evidence="4"/>
<dbReference type="GO" id="GO:0005737">
    <property type="term" value="C:cytoplasm"/>
    <property type="evidence" value="ECO:0007669"/>
    <property type="project" value="UniProtKB-SubCell"/>
</dbReference>
<dbReference type="InterPro" id="IPR042203">
    <property type="entry name" value="Leu/Phe-tRNA_Trfase_C"/>
</dbReference>
<gene>
    <name evidence="4" type="primary">aat</name>
    <name evidence="5" type="ORF">G3M56_006995</name>
</gene>
<dbReference type="Pfam" id="PF03588">
    <property type="entry name" value="Leu_Phe_trans"/>
    <property type="match status" value="1"/>
</dbReference>
<dbReference type="RefSeq" id="WP_164362013.1">
    <property type="nucleotide sequence ID" value="NZ_CP066776.1"/>
</dbReference>
<evidence type="ECO:0000256" key="1">
    <source>
        <dbReference type="ARBA" id="ARBA00022490"/>
    </source>
</evidence>
<name>A0A6B3L808_9BACT</name>
<dbReference type="AlphaFoldDB" id="A0A6B3L808"/>
<evidence type="ECO:0000313" key="6">
    <source>
        <dbReference type="Proteomes" id="UP000475117"/>
    </source>
</evidence>
<dbReference type="KEGG" id="soa:G3M56_006995"/>
<dbReference type="SUPFAM" id="SSF55729">
    <property type="entry name" value="Acyl-CoA N-acyltransferases (Nat)"/>
    <property type="match status" value="1"/>
</dbReference>
<dbReference type="HAMAP" id="MF_00688">
    <property type="entry name" value="Leu_Phe_trans"/>
    <property type="match status" value="1"/>
</dbReference>
<dbReference type="FunFam" id="3.40.630.70:FF:000001">
    <property type="entry name" value="Leucyl/phenylalanyl-tRNA--protein transferase"/>
    <property type="match status" value="1"/>
</dbReference>
<evidence type="ECO:0000313" key="5">
    <source>
        <dbReference type="EMBL" id="QQL46387.1"/>
    </source>
</evidence>
<comment type="similarity">
    <text evidence="4">Belongs to the L/F-transferase family.</text>
</comment>
<keyword evidence="6" id="KW-1185">Reference proteome</keyword>
<evidence type="ECO:0000256" key="3">
    <source>
        <dbReference type="ARBA" id="ARBA00023315"/>
    </source>
</evidence>
<dbReference type="GO" id="GO:0030163">
    <property type="term" value="P:protein catabolic process"/>
    <property type="evidence" value="ECO:0007669"/>
    <property type="project" value="UniProtKB-UniRule"/>
</dbReference>
<protein>
    <recommendedName>
        <fullName evidence="4">Leucyl/phenylalanyl-tRNA--protein transferase</fullName>
        <ecNumber evidence="4">2.3.2.6</ecNumber>
    </recommendedName>
    <alternativeName>
        <fullName evidence="4">L/F-transferase</fullName>
    </alternativeName>
    <alternativeName>
        <fullName evidence="4">Leucyltransferase</fullName>
    </alternativeName>
    <alternativeName>
        <fullName evidence="4">Phenyalanyltransferase</fullName>
    </alternativeName>
</protein>
<dbReference type="InterPro" id="IPR004616">
    <property type="entry name" value="Leu/Phe-tRNA_Trfase"/>
</dbReference>
<dbReference type="NCBIfam" id="TIGR00667">
    <property type="entry name" value="aat"/>
    <property type="match status" value="1"/>
</dbReference>
<keyword evidence="2 4" id="KW-0808">Transferase</keyword>
<dbReference type="EMBL" id="CP066776">
    <property type="protein sequence ID" value="QQL46387.1"/>
    <property type="molecule type" value="Genomic_DNA"/>
</dbReference>
<accession>A0A6B3L808</accession>
<comment type="catalytic activity">
    <reaction evidence="4">
        <text>L-phenylalanyl-tRNA(Phe) + an N-terminal L-alpha-aminoacyl-[protein] = an N-terminal L-phenylalanyl-L-alpha-aminoacyl-[protein] + tRNA(Phe)</text>
        <dbReference type="Rhea" id="RHEA:43632"/>
        <dbReference type="Rhea" id="RHEA-COMP:9668"/>
        <dbReference type="Rhea" id="RHEA-COMP:9699"/>
        <dbReference type="Rhea" id="RHEA-COMP:10636"/>
        <dbReference type="Rhea" id="RHEA-COMP:10637"/>
        <dbReference type="ChEBI" id="CHEBI:78442"/>
        <dbReference type="ChEBI" id="CHEBI:78531"/>
        <dbReference type="ChEBI" id="CHEBI:78597"/>
        <dbReference type="ChEBI" id="CHEBI:83561"/>
        <dbReference type="EC" id="2.3.2.6"/>
    </reaction>
</comment>